<dbReference type="PANTHER" id="PTHR45453">
    <property type="entry name" value="PHOSPHATE REGULON SENSOR PROTEIN PHOR"/>
    <property type="match status" value="1"/>
</dbReference>
<dbReference type="GO" id="GO:0000155">
    <property type="term" value="F:phosphorelay sensor kinase activity"/>
    <property type="evidence" value="ECO:0007669"/>
    <property type="project" value="InterPro"/>
</dbReference>
<evidence type="ECO:0000256" key="1">
    <source>
        <dbReference type="ARBA" id="ARBA00000085"/>
    </source>
</evidence>
<dbReference type="EC" id="2.7.13.3" evidence="3"/>
<comment type="caution">
    <text evidence="10">The sequence shown here is derived from an EMBL/GenBank/DDBJ whole genome shotgun (WGS) entry which is preliminary data.</text>
</comment>
<evidence type="ECO:0000256" key="8">
    <source>
        <dbReference type="SAM" id="Phobius"/>
    </source>
</evidence>
<dbReference type="RefSeq" id="WP_238722123.1">
    <property type="nucleotide sequence ID" value="NZ_JAHQCW010000023.1"/>
</dbReference>
<protein>
    <recommendedName>
        <fullName evidence="3">histidine kinase</fullName>
        <ecNumber evidence="3">2.7.13.3</ecNumber>
    </recommendedName>
</protein>
<dbReference type="InterPro" id="IPR003594">
    <property type="entry name" value="HATPase_dom"/>
</dbReference>
<dbReference type="InterPro" id="IPR036097">
    <property type="entry name" value="HisK_dim/P_sf"/>
</dbReference>
<comment type="catalytic activity">
    <reaction evidence="1">
        <text>ATP + protein L-histidine = ADP + protein N-phospho-L-histidine.</text>
        <dbReference type="EC" id="2.7.13.3"/>
    </reaction>
</comment>
<dbReference type="PRINTS" id="PR00344">
    <property type="entry name" value="BCTRLSENSOR"/>
</dbReference>
<evidence type="ECO:0000256" key="4">
    <source>
        <dbReference type="ARBA" id="ARBA00022553"/>
    </source>
</evidence>
<dbReference type="SUPFAM" id="SSF47384">
    <property type="entry name" value="Homodimeric domain of signal transducing histidine kinase"/>
    <property type="match status" value="1"/>
</dbReference>
<keyword evidence="4" id="KW-0597">Phosphoprotein</keyword>
<dbReference type="SMART" id="SM00387">
    <property type="entry name" value="HATPase_c"/>
    <property type="match status" value="1"/>
</dbReference>
<dbReference type="InterPro" id="IPR003661">
    <property type="entry name" value="HisK_dim/P_dom"/>
</dbReference>
<dbReference type="GO" id="GO:0005886">
    <property type="term" value="C:plasma membrane"/>
    <property type="evidence" value="ECO:0007669"/>
    <property type="project" value="TreeGrafter"/>
</dbReference>
<dbReference type="Pfam" id="PF02518">
    <property type="entry name" value="HATPase_c"/>
    <property type="match status" value="1"/>
</dbReference>
<dbReference type="CDD" id="cd00082">
    <property type="entry name" value="HisKA"/>
    <property type="match status" value="1"/>
</dbReference>
<dbReference type="InterPro" id="IPR050351">
    <property type="entry name" value="BphY/WalK/GraS-like"/>
</dbReference>
<dbReference type="EMBL" id="JAHQCW010000023">
    <property type="protein sequence ID" value="MBU9737664.1"/>
    <property type="molecule type" value="Genomic_DNA"/>
</dbReference>
<dbReference type="Pfam" id="PF00512">
    <property type="entry name" value="HisKA"/>
    <property type="match status" value="1"/>
</dbReference>
<sequence>MNNQKSIREIFLAAAALIIILLYLTASLYLTRENPQRVLIWTLAVLFSLLLAGIMGVGYYLCRRRMDRITEQICDSIDRLIDGKKIVGSKERETLTSKITMKLDKLSDVTASAVAQSLSQKQEVQQMVSDISHQLKTPIANIRMYSDTIANSELPKQQEQKFLEVLNGQVKKLEFLVNALIKMSRLESRLIHLQKADTQVSALLEEITDSVTPRADEKHIRIQIACPEILTLACDPKWTAEALFNILENAVKYTEENGRIFIRAERLEMYSKIEITDNGIGISPERVNDIFKRFYRDSQVRRIEGLGIGLYLSRHIISQQGGYIRVQSRPGQGSTFSVFLPNGGGKGPV</sequence>
<evidence type="ECO:0000313" key="10">
    <source>
        <dbReference type="EMBL" id="MBU9737664.1"/>
    </source>
</evidence>
<dbReference type="GO" id="GO:0004721">
    <property type="term" value="F:phosphoprotein phosphatase activity"/>
    <property type="evidence" value="ECO:0007669"/>
    <property type="project" value="TreeGrafter"/>
</dbReference>
<evidence type="ECO:0000259" key="9">
    <source>
        <dbReference type="PROSITE" id="PS50109"/>
    </source>
</evidence>
<keyword evidence="8" id="KW-1133">Transmembrane helix</keyword>
<dbReference type="PANTHER" id="PTHR45453:SF1">
    <property type="entry name" value="PHOSPHATE REGULON SENSOR PROTEIN PHOR"/>
    <property type="match status" value="1"/>
</dbReference>
<keyword evidence="5" id="KW-0808">Transferase</keyword>
<organism evidence="10 11">
    <name type="scientific">Diplocloster agilis</name>
    <dbReference type="NCBI Taxonomy" id="2850323"/>
    <lineage>
        <taxon>Bacteria</taxon>
        <taxon>Bacillati</taxon>
        <taxon>Bacillota</taxon>
        <taxon>Clostridia</taxon>
        <taxon>Lachnospirales</taxon>
        <taxon>Lachnospiraceae</taxon>
        <taxon>Diplocloster</taxon>
    </lineage>
</organism>
<evidence type="ECO:0000256" key="3">
    <source>
        <dbReference type="ARBA" id="ARBA00012438"/>
    </source>
</evidence>
<evidence type="ECO:0000256" key="2">
    <source>
        <dbReference type="ARBA" id="ARBA00004370"/>
    </source>
</evidence>
<evidence type="ECO:0000256" key="5">
    <source>
        <dbReference type="ARBA" id="ARBA00022679"/>
    </source>
</evidence>
<gene>
    <name evidence="10" type="ORF">KTH89_14045</name>
</gene>
<evidence type="ECO:0000256" key="7">
    <source>
        <dbReference type="ARBA" id="ARBA00023012"/>
    </source>
</evidence>
<reference evidence="10" key="1">
    <citation type="submission" date="2021-06" db="EMBL/GenBank/DDBJ databases">
        <title>Description of novel taxa of the family Lachnospiraceae.</title>
        <authorList>
            <person name="Chaplin A.V."/>
            <person name="Sokolova S.R."/>
            <person name="Pikina A.P."/>
            <person name="Korzhanova M."/>
            <person name="Belova V."/>
            <person name="Korostin D."/>
            <person name="Efimov B.A."/>
        </authorList>
    </citation>
    <scope>NUCLEOTIDE SEQUENCE</scope>
    <source>
        <strain evidence="10">ASD5720</strain>
    </source>
</reference>
<dbReference type="SUPFAM" id="SSF55874">
    <property type="entry name" value="ATPase domain of HSP90 chaperone/DNA topoisomerase II/histidine kinase"/>
    <property type="match status" value="1"/>
</dbReference>
<keyword evidence="8" id="KW-0472">Membrane</keyword>
<dbReference type="GO" id="GO:0016036">
    <property type="term" value="P:cellular response to phosphate starvation"/>
    <property type="evidence" value="ECO:0007669"/>
    <property type="project" value="TreeGrafter"/>
</dbReference>
<dbReference type="Gene3D" id="1.10.287.130">
    <property type="match status" value="1"/>
</dbReference>
<comment type="subcellular location">
    <subcellularLocation>
        <location evidence="2">Membrane</location>
    </subcellularLocation>
</comment>
<dbReference type="FunFam" id="3.30.565.10:FF:000006">
    <property type="entry name" value="Sensor histidine kinase WalK"/>
    <property type="match status" value="1"/>
</dbReference>
<feature type="transmembrane region" description="Helical" evidence="8">
    <location>
        <begin position="38"/>
        <end position="62"/>
    </location>
</feature>
<evidence type="ECO:0000313" key="11">
    <source>
        <dbReference type="Proteomes" id="UP000712157"/>
    </source>
</evidence>
<dbReference type="SMART" id="SM00388">
    <property type="entry name" value="HisKA"/>
    <property type="match status" value="1"/>
</dbReference>
<dbReference type="AlphaFoldDB" id="A0A949K0V5"/>
<feature type="domain" description="Histidine kinase" evidence="9">
    <location>
        <begin position="130"/>
        <end position="344"/>
    </location>
</feature>
<proteinExistence type="predicted"/>
<keyword evidence="6 10" id="KW-0418">Kinase</keyword>
<dbReference type="Gene3D" id="3.30.565.10">
    <property type="entry name" value="Histidine kinase-like ATPase, C-terminal domain"/>
    <property type="match status" value="1"/>
</dbReference>
<keyword evidence="11" id="KW-1185">Reference proteome</keyword>
<dbReference type="InterPro" id="IPR004358">
    <property type="entry name" value="Sig_transdc_His_kin-like_C"/>
</dbReference>
<keyword evidence="7" id="KW-0902">Two-component regulatory system</keyword>
<dbReference type="InterPro" id="IPR036890">
    <property type="entry name" value="HATPase_C_sf"/>
</dbReference>
<feature type="transmembrane region" description="Helical" evidence="8">
    <location>
        <begin position="12"/>
        <end position="32"/>
    </location>
</feature>
<name>A0A949K0V5_9FIRM</name>
<dbReference type="Proteomes" id="UP000712157">
    <property type="component" value="Unassembled WGS sequence"/>
</dbReference>
<dbReference type="PROSITE" id="PS50109">
    <property type="entry name" value="HIS_KIN"/>
    <property type="match status" value="1"/>
</dbReference>
<dbReference type="CDD" id="cd00075">
    <property type="entry name" value="HATPase"/>
    <property type="match status" value="1"/>
</dbReference>
<accession>A0A949K0V5</accession>
<keyword evidence="8" id="KW-0812">Transmembrane</keyword>
<dbReference type="InterPro" id="IPR005467">
    <property type="entry name" value="His_kinase_dom"/>
</dbReference>
<evidence type="ECO:0000256" key="6">
    <source>
        <dbReference type="ARBA" id="ARBA00022777"/>
    </source>
</evidence>